<dbReference type="AlphaFoldDB" id="A0A1B9I4S1"/>
<evidence type="ECO:0000313" key="4">
    <source>
        <dbReference type="Proteomes" id="UP000094020"/>
    </source>
</evidence>
<evidence type="ECO:0000256" key="1">
    <source>
        <dbReference type="SAM" id="MobiDB-lite"/>
    </source>
</evidence>
<feature type="region of interest" description="Disordered" evidence="1">
    <location>
        <begin position="1"/>
        <end position="69"/>
    </location>
</feature>
<dbReference type="EMBL" id="KI894010">
    <property type="protein sequence ID" value="OCF50491.1"/>
    <property type="molecule type" value="Genomic_DNA"/>
</dbReference>
<reference evidence="2" key="1">
    <citation type="submission" date="2013-07" db="EMBL/GenBank/DDBJ databases">
        <title>The Genome Sequence of Cryptococcus pinus CBS10737.</title>
        <authorList>
            <consortium name="The Broad Institute Genome Sequencing Platform"/>
            <person name="Cuomo C."/>
            <person name="Litvintseva A."/>
            <person name="Chen Y."/>
            <person name="Heitman J."/>
            <person name="Sun S."/>
            <person name="Springer D."/>
            <person name="Dromer F."/>
            <person name="Young S.K."/>
            <person name="Zeng Q."/>
            <person name="Gargeya S."/>
            <person name="Fitzgerald M."/>
            <person name="Abouelleil A."/>
            <person name="Alvarado L."/>
            <person name="Berlin A.M."/>
            <person name="Chapman S.B."/>
            <person name="Dewar J."/>
            <person name="Goldberg J."/>
            <person name="Griggs A."/>
            <person name="Gujja S."/>
            <person name="Hansen M."/>
            <person name="Howarth C."/>
            <person name="Imamovic A."/>
            <person name="Larimer J."/>
            <person name="McCowan C."/>
            <person name="Murphy C."/>
            <person name="Pearson M."/>
            <person name="Priest M."/>
            <person name="Roberts A."/>
            <person name="Saif S."/>
            <person name="Shea T."/>
            <person name="Sykes S."/>
            <person name="Wortman J."/>
            <person name="Nusbaum C."/>
            <person name="Birren B."/>
        </authorList>
    </citation>
    <scope>NUCLEOTIDE SEQUENCE [LARGE SCALE GENOMIC DNA]</scope>
    <source>
        <strain evidence="2">CBS 10737</strain>
    </source>
</reference>
<reference evidence="3" key="4">
    <citation type="submission" date="2024-02" db="EMBL/GenBank/DDBJ databases">
        <title>Comparative genomics of Cryptococcus and Kwoniella reveals pathogenesis evolution and contrasting modes of karyotype evolution via chromosome fusion or intercentromeric recombination.</title>
        <authorList>
            <person name="Coelho M.A."/>
            <person name="David-Palma M."/>
            <person name="Shea T."/>
            <person name="Bowers K."/>
            <person name="McGinley-Smith S."/>
            <person name="Mohammad A.W."/>
            <person name="Gnirke A."/>
            <person name="Yurkov A.M."/>
            <person name="Nowrousian M."/>
            <person name="Sun S."/>
            <person name="Cuomo C.A."/>
            <person name="Heitman J."/>
        </authorList>
    </citation>
    <scope>NUCLEOTIDE SEQUENCE</scope>
    <source>
        <strain evidence="3">CBS 10737</strain>
    </source>
</reference>
<proteinExistence type="predicted"/>
<feature type="compositionally biased region" description="Polar residues" evidence="1">
    <location>
        <begin position="1"/>
        <end position="18"/>
    </location>
</feature>
<dbReference type="RefSeq" id="XP_019011710.1">
    <property type="nucleotide sequence ID" value="XM_019155556.1"/>
</dbReference>
<gene>
    <name evidence="2" type="ORF">I206_03815</name>
    <name evidence="3" type="ORF">I206_105276</name>
</gene>
<evidence type="ECO:0000313" key="2">
    <source>
        <dbReference type="EMBL" id="OCF50491.1"/>
    </source>
</evidence>
<sequence length="133" mass="15233">MVNQAERFNTDHSNQGKQFNPEDSKITWIGDRWCCDSDPEGATEGSEPSKNKNQNQIVAQSRRTHDGNNHEVIVSQVGKNNSYNIKYIIEDRGAPLRSRLDSFYVEGSRLPFYFDGPEDTHRIRIDFPNDGKS</sequence>
<accession>A0A1B9I4S1</accession>
<reference evidence="3" key="2">
    <citation type="submission" date="2013-07" db="EMBL/GenBank/DDBJ databases">
        <authorList>
            <consortium name="The Broad Institute Genome Sequencing Platform"/>
            <person name="Cuomo C."/>
            <person name="Litvintseva A."/>
            <person name="Chen Y."/>
            <person name="Heitman J."/>
            <person name="Sun S."/>
            <person name="Springer D."/>
            <person name="Dromer F."/>
            <person name="Young S.K."/>
            <person name="Zeng Q."/>
            <person name="Gargeya S."/>
            <person name="Fitzgerald M."/>
            <person name="Abouelleil A."/>
            <person name="Alvarado L."/>
            <person name="Berlin A.M."/>
            <person name="Chapman S.B."/>
            <person name="Dewar J."/>
            <person name="Goldberg J."/>
            <person name="Griggs A."/>
            <person name="Gujja S."/>
            <person name="Hansen M."/>
            <person name="Howarth C."/>
            <person name="Imamovic A."/>
            <person name="Larimer J."/>
            <person name="McCowan C."/>
            <person name="Murphy C."/>
            <person name="Pearson M."/>
            <person name="Priest M."/>
            <person name="Roberts A."/>
            <person name="Saif S."/>
            <person name="Shea T."/>
            <person name="Sykes S."/>
            <person name="Wortman J."/>
            <person name="Nusbaum C."/>
            <person name="Birren B."/>
        </authorList>
    </citation>
    <scope>NUCLEOTIDE SEQUENCE</scope>
    <source>
        <strain evidence="3">CBS 10737</strain>
    </source>
</reference>
<organism evidence="2">
    <name type="scientific">Kwoniella pini CBS 10737</name>
    <dbReference type="NCBI Taxonomy" id="1296096"/>
    <lineage>
        <taxon>Eukaryota</taxon>
        <taxon>Fungi</taxon>
        <taxon>Dikarya</taxon>
        <taxon>Basidiomycota</taxon>
        <taxon>Agaricomycotina</taxon>
        <taxon>Tremellomycetes</taxon>
        <taxon>Tremellales</taxon>
        <taxon>Cryptococcaceae</taxon>
        <taxon>Kwoniella</taxon>
    </lineage>
</organism>
<keyword evidence="4" id="KW-1185">Reference proteome</keyword>
<evidence type="ECO:0000313" key="3">
    <source>
        <dbReference type="EMBL" id="WWC71322.1"/>
    </source>
</evidence>
<dbReference type="KEGG" id="kpin:30172184"/>
<feature type="compositionally biased region" description="Polar residues" evidence="1">
    <location>
        <begin position="46"/>
        <end position="61"/>
    </location>
</feature>
<name>A0A1B9I4S1_9TREE</name>
<reference evidence="2" key="3">
    <citation type="submission" date="2016-07" db="EMBL/GenBank/DDBJ databases">
        <title>Evolution of pathogenesis and genome organization in the Tremellales.</title>
        <authorList>
            <person name="Cuomo C."/>
            <person name="Litvintseva A."/>
            <person name="Heitman J."/>
            <person name="Chen Y."/>
            <person name="Sun S."/>
            <person name="Springer D."/>
            <person name="Dromer F."/>
            <person name="Young S."/>
            <person name="Zeng Q."/>
            <person name="Chapman S."/>
            <person name="Gujja S."/>
            <person name="Saif S."/>
            <person name="Birren B."/>
        </authorList>
    </citation>
    <scope>NUCLEOTIDE SEQUENCE</scope>
    <source>
        <strain evidence="2">CBS 10737</strain>
    </source>
</reference>
<protein>
    <submittedName>
        <fullName evidence="2">Uncharacterized protein</fullName>
    </submittedName>
</protein>
<dbReference type="Proteomes" id="UP000094020">
    <property type="component" value="Chromosome 7"/>
</dbReference>
<dbReference type="GeneID" id="30172184"/>
<dbReference type="EMBL" id="CP144525">
    <property type="protein sequence ID" value="WWC71322.1"/>
    <property type="molecule type" value="Genomic_DNA"/>
</dbReference>